<dbReference type="Proteomes" id="UP001060085">
    <property type="component" value="Linkage Group LG06"/>
</dbReference>
<gene>
    <name evidence="1" type="ORF">M9H77_24818</name>
</gene>
<organism evidence="1 2">
    <name type="scientific">Catharanthus roseus</name>
    <name type="common">Madagascar periwinkle</name>
    <name type="synonym">Vinca rosea</name>
    <dbReference type="NCBI Taxonomy" id="4058"/>
    <lineage>
        <taxon>Eukaryota</taxon>
        <taxon>Viridiplantae</taxon>
        <taxon>Streptophyta</taxon>
        <taxon>Embryophyta</taxon>
        <taxon>Tracheophyta</taxon>
        <taxon>Spermatophyta</taxon>
        <taxon>Magnoliopsida</taxon>
        <taxon>eudicotyledons</taxon>
        <taxon>Gunneridae</taxon>
        <taxon>Pentapetalae</taxon>
        <taxon>asterids</taxon>
        <taxon>lamiids</taxon>
        <taxon>Gentianales</taxon>
        <taxon>Apocynaceae</taxon>
        <taxon>Rauvolfioideae</taxon>
        <taxon>Vinceae</taxon>
        <taxon>Catharanthinae</taxon>
        <taxon>Catharanthus</taxon>
    </lineage>
</organism>
<reference evidence="2" key="1">
    <citation type="journal article" date="2023" name="Nat. Plants">
        <title>Single-cell RNA sequencing provides a high-resolution roadmap for understanding the multicellular compartmentation of specialized metabolism.</title>
        <authorList>
            <person name="Sun S."/>
            <person name="Shen X."/>
            <person name="Li Y."/>
            <person name="Li Y."/>
            <person name="Wang S."/>
            <person name="Li R."/>
            <person name="Zhang H."/>
            <person name="Shen G."/>
            <person name="Guo B."/>
            <person name="Wei J."/>
            <person name="Xu J."/>
            <person name="St-Pierre B."/>
            <person name="Chen S."/>
            <person name="Sun C."/>
        </authorList>
    </citation>
    <scope>NUCLEOTIDE SEQUENCE [LARGE SCALE GENOMIC DNA]</scope>
</reference>
<comment type="caution">
    <text evidence="1">The sequence shown here is derived from an EMBL/GenBank/DDBJ whole genome shotgun (WGS) entry which is preliminary data.</text>
</comment>
<evidence type="ECO:0000313" key="1">
    <source>
        <dbReference type="EMBL" id="KAI5656025.1"/>
    </source>
</evidence>
<name>A0ACC0A6K3_CATRO</name>
<sequence>MEAKHSNEAALSSSKKSQPPKTEISRNRDFLLHLEAYLAKRDGIDKLLKISRYASKIILASSLLPDNQPLTNRLKSFESSVGISRKAFRLGKFIQDVNSLRFSSFTSRQDLIFSIIAYGGEGLYYFIEQFVWLGKSGLIDKKYLTNLQKISAWCEFIGYIGSISLKVKELRRIEEDEACLLASIEISILRGIGYMDEEGRLRKLREKKLMKRLSVIQDLADGLMALADIRDGKGMNQSGSYGRSSVGYGATELIYVTPHLPPPHCSNSNSNSLSLREDPLNCQCRPDNPFSLPSSSSNHPPSNLPKDYSFSTMESELKTLNPTPAHQPESLDDNSTKDDRPLLKPEPGSNSSSDSTRNGNPSMEELEKKYAAYVRRDVYGIMGRGELPCVEKLLLGVALVTLVPVRVVAGITVLVIYYLICRICTAFLPPNREEEQEDYAHMGGWRRVVIVQSGRFLARVMLFVFGFYWVRETSRIDADDIVNERLNSELIACLKLRFQQDVKYGIQNSYGTLTESKDQSQEPERPGVIVSNHVSYLDILYHMSSSFPSFVAKAKSWLKVVLIAPFLYSKCLGCVYVQRESKSSDFKGVSGIVNERIREAHQDKSAPLMMLFPEGTTTNGDFLLPFKTGAFLAGVPVLPVILRYPYERFSPAWDSIPGARHVFFLLCQFVNYIEVTKLPVYYPSQQEKEDPRLYAENVRRLMAHEGNLTLSDIGLAEKRVYHAALNGNNSLPTVLHRKAD</sequence>
<proteinExistence type="predicted"/>
<evidence type="ECO:0000313" key="2">
    <source>
        <dbReference type="Proteomes" id="UP001060085"/>
    </source>
</evidence>
<accession>A0ACC0A6K3</accession>
<keyword evidence="2" id="KW-1185">Reference proteome</keyword>
<dbReference type="EMBL" id="CM044706">
    <property type="protein sequence ID" value="KAI5656025.1"/>
    <property type="molecule type" value="Genomic_DNA"/>
</dbReference>
<protein>
    <submittedName>
        <fullName evidence="1">Uncharacterized protein</fullName>
    </submittedName>
</protein>